<dbReference type="InterPro" id="IPR045767">
    <property type="entry name" value="DUF6134"/>
</dbReference>
<dbReference type="Pfam" id="PF19630">
    <property type="entry name" value="DUF6134"/>
    <property type="match status" value="1"/>
</dbReference>
<sequence length="213" mass="23545">MADGMPVHFVDPVTLYGPEARYEILRNGDAVGEHLISFQRHGDTIIAEARSKIAVPFLFMTAYRFDYHSRSVWRAGAMVDLDAVTSDDGDTSQVSIEQLNGKLRVTGSAGSTMLSTALPPTEHWSKSFISQGEIINTITGRVNEVRLSKLSDAFVPTATGMARADRYTLAGDLNLETWYDAEGRWLGMRFQGKDGSMIEYRCRDCPAQLATAQ</sequence>
<accession>A0ABU5E2B8</accession>
<protein>
    <submittedName>
        <fullName evidence="1">DUF6134 family protein</fullName>
    </submittedName>
</protein>
<organism evidence="1 2">
    <name type="scientific">Dongia rigui</name>
    <dbReference type="NCBI Taxonomy" id="940149"/>
    <lineage>
        <taxon>Bacteria</taxon>
        <taxon>Pseudomonadati</taxon>
        <taxon>Pseudomonadota</taxon>
        <taxon>Alphaproteobacteria</taxon>
        <taxon>Rhodospirillales</taxon>
        <taxon>Dongiaceae</taxon>
        <taxon>Dongia</taxon>
    </lineage>
</organism>
<keyword evidence="2" id="KW-1185">Reference proteome</keyword>
<name>A0ABU5E2B8_9PROT</name>
<proteinExistence type="predicted"/>
<evidence type="ECO:0000313" key="1">
    <source>
        <dbReference type="EMBL" id="MDY0873364.1"/>
    </source>
</evidence>
<dbReference type="EMBL" id="JAXCLX010000002">
    <property type="protein sequence ID" value="MDY0873364.1"/>
    <property type="molecule type" value="Genomic_DNA"/>
</dbReference>
<comment type="caution">
    <text evidence="1">The sequence shown here is derived from an EMBL/GenBank/DDBJ whole genome shotgun (WGS) entry which is preliminary data.</text>
</comment>
<dbReference type="RefSeq" id="WP_320501817.1">
    <property type="nucleotide sequence ID" value="NZ_JAXCLX010000002.1"/>
</dbReference>
<gene>
    <name evidence="1" type="ORF">SMD31_15595</name>
</gene>
<evidence type="ECO:0000313" key="2">
    <source>
        <dbReference type="Proteomes" id="UP001271769"/>
    </source>
</evidence>
<dbReference type="Proteomes" id="UP001271769">
    <property type="component" value="Unassembled WGS sequence"/>
</dbReference>
<reference evidence="1 2" key="1">
    <citation type="journal article" date="2013" name="Antonie Van Leeuwenhoek">
        <title>Dongia rigui sp. nov., isolated from freshwater of a large wetland in Korea.</title>
        <authorList>
            <person name="Baik K.S."/>
            <person name="Hwang Y.M."/>
            <person name="Choi J.S."/>
            <person name="Kwon J."/>
            <person name="Seong C.N."/>
        </authorList>
    </citation>
    <scope>NUCLEOTIDE SEQUENCE [LARGE SCALE GENOMIC DNA]</scope>
    <source>
        <strain evidence="1 2">04SU4-P</strain>
    </source>
</reference>